<gene>
    <name evidence="1" type="primary">thiS</name>
    <name evidence="1" type="ORF">KIH74_05775</name>
</gene>
<dbReference type="EMBL" id="JAHBAY010000002">
    <property type="protein sequence ID" value="MBT0768423.1"/>
    <property type="molecule type" value="Genomic_DNA"/>
</dbReference>
<dbReference type="InterPro" id="IPR012675">
    <property type="entry name" value="Beta-grasp_dom_sf"/>
</dbReference>
<protein>
    <submittedName>
        <fullName evidence="1">Sulfur carrier protein ThiS</fullName>
    </submittedName>
</protein>
<evidence type="ECO:0000313" key="2">
    <source>
        <dbReference type="Proteomes" id="UP001197247"/>
    </source>
</evidence>
<dbReference type="CDD" id="cd00565">
    <property type="entry name" value="Ubl_ThiS"/>
    <property type="match status" value="1"/>
</dbReference>
<dbReference type="Pfam" id="PF02597">
    <property type="entry name" value="ThiS"/>
    <property type="match status" value="1"/>
</dbReference>
<sequence>MIDVWVNGQQRKVPREATVEDVVRLVTGADCLDGIAVARAEEVVPAGAWSRTCVTTGDRLEILGAVAGG</sequence>
<reference evidence="1 2" key="1">
    <citation type="submission" date="2021-05" db="EMBL/GenBank/DDBJ databases">
        <title>Kineosporia and Streptomyces sp. nov. two new marine actinobacteria isolated from Coral.</title>
        <authorList>
            <person name="Buangrab K."/>
            <person name="Sutthacheep M."/>
            <person name="Yeemin T."/>
            <person name="Harunari E."/>
            <person name="Igarashi Y."/>
            <person name="Kanchanasin P."/>
            <person name="Tanasupawat S."/>
            <person name="Phongsopitanun W."/>
        </authorList>
    </citation>
    <scope>NUCLEOTIDE SEQUENCE [LARGE SCALE GENOMIC DNA]</scope>
    <source>
        <strain evidence="1 2">J2-2</strain>
    </source>
</reference>
<accession>A0ABS5TBH1</accession>
<dbReference type="NCBIfam" id="TIGR01683">
    <property type="entry name" value="thiS"/>
    <property type="match status" value="1"/>
</dbReference>
<dbReference type="InterPro" id="IPR003749">
    <property type="entry name" value="ThiS/MoaD-like"/>
</dbReference>
<dbReference type="SUPFAM" id="SSF54285">
    <property type="entry name" value="MoaD/ThiS"/>
    <property type="match status" value="1"/>
</dbReference>
<evidence type="ECO:0000313" key="1">
    <source>
        <dbReference type="EMBL" id="MBT0768423.1"/>
    </source>
</evidence>
<name>A0ABS5TBH1_9ACTN</name>
<dbReference type="RefSeq" id="WP_214154718.1">
    <property type="nucleotide sequence ID" value="NZ_JAHBAY010000002.1"/>
</dbReference>
<dbReference type="InterPro" id="IPR016155">
    <property type="entry name" value="Mopterin_synth/thiamin_S_b"/>
</dbReference>
<comment type="caution">
    <text evidence="1">The sequence shown here is derived from an EMBL/GenBank/DDBJ whole genome shotgun (WGS) entry which is preliminary data.</text>
</comment>
<keyword evidence="2" id="KW-1185">Reference proteome</keyword>
<dbReference type="Proteomes" id="UP001197247">
    <property type="component" value="Unassembled WGS sequence"/>
</dbReference>
<organism evidence="1 2">
    <name type="scientific">Kineosporia corallincola</name>
    <dbReference type="NCBI Taxonomy" id="2835133"/>
    <lineage>
        <taxon>Bacteria</taxon>
        <taxon>Bacillati</taxon>
        <taxon>Actinomycetota</taxon>
        <taxon>Actinomycetes</taxon>
        <taxon>Kineosporiales</taxon>
        <taxon>Kineosporiaceae</taxon>
        <taxon>Kineosporia</taxon>
    </lineage>
</organism>
<dbReference type="Gene3D" id="3.10.20.30">
    <property type="match status" value="1"/>
</dbReference>
<dbReference type="InterPro" id="IPR010035">
    <property type="entry name" value="Thi_S"/>
</dbReference>
<proteinExistence type="predicted"/>